<dbReference type="GO" id="GO:0005987">
    <property type="term" value="P:sucrose catabolic process"/>
    <property type="evidence" value="ECO:0007669"/>
    <property type="project" value="TreeGrafter"/>
</dbReference>
<organism evidence="8 9">
    <name type="scientific">Reichenbachiella faecimaris</name>
    <dbReference type="NCBI Taxonomy" id="692418"/>
    <lineage>
        <taxon>Bacteria</taxon>
        <taxon>Pseudomonadati</taxon>
        <taxon>Bacteroidota</taxon>
        <taxon>Cytophagia</taxon>
        <taxon>Cytophagales</taxon>
        <taxon>Reichenbachiellaceae</taxon>
        <taxon>Reichenbachiella</taxon>
    </lineage>
</organism>
<keyword evidence="2 4" id="KW-0378">Hydrolase</keyword>
<accession>A0A1W2G809</accession>
<dbReference type="STRING" id="692418.SAMN04488029_1169"/>
<dbReference type="GO" id="GO:0004575">
    <property type="term" value="F:sucrose alpha-glucosidase activity"/>
    <property type="evidence" value="ECO:0007669"/>
    <property type="project" value="TreeGrafter"/>
</dbReference>
<evidence type="ECO:0000256" key="1">
    <source>
        <dbReference type="ARBA" id="ARBA00009902"/>
    </source>
</evidence>
<dbReference type="PANTHER" id="PTHR42800:SF1">
    <property type="entry name" value="EXOINULINASE INUD (AFU_ORTHOLOGUE AFUA_5G00480)"/>
    <property type="match status" value="1"/>
</dbReference>
<keyword evidence="9" id="KW-1185">Reference proteome</keyword>
<dbReference type="Gene3D" id="2.60.120.560">
    <property type="entry name" value="Exo-inulinase, domain 1"/>
    <property type="match status" value="1"/>
</dbReference>
<keyword evidence="5" id="KW-0732">Signal</keyword>
<evidence type="ECO:0000256" key="3">
    <source>
        <dbReference type="ARBA" id="ARBA00023295"/>
    </source>
</evidence>
<keyword evidence="3 4" id="KW-0326">Glycosidase</keyword>
<dbReference type="SMART" id="SM00640">
    <property type="entry name" value="Glyco_32"/>
    <property type="match status" value="1"/>
</dbReference>
<name>A0A1W2G809_REIFA</name>
<evidence type="ECO:0000313" key="8">
    <source>
        <dbReference type="EMBL" id="SMD32815.1"/>
    </source>
</evidence>
<dbReference type="InterPro" id="IPR013320">
    <property type="entry name" value="ConA-like_dom_sf"/>
</dbReference>
<dbReference type="GO" id="GO:0005737">
    <property type="term" value="C:cytoplasm"/>
    <property type="evidence" value="ECO:0007669"/>
    <property type="project" value="TreeGrafter"/>
</dbReference>
<reference evidence="8 9" key="1">
    <citation type="submission" date="2017-04" db="EMBL/GenBank/DDBJ databases">
        <authorList>
            <person name="Afonso C.L."/>
            <person name="Miller P.J."/>
            <person name="Scott M.A."/>
            <person name="Spackman E."/>
            <person name="Goraichik I."/>
            <person name="Dimitrov K.M."/>
            <person name="Suarez D.L."/>
            <person name="Swayne D.E."/>
        </authorList>
    </citation>
    <scope>NUCLEOTIDE SEQUENCE [LARGE SCALE GENOMIC DNA]</scope>
    <source>
        <strain evidence="8 9">DSM 26133</strain>
    </source>
</reference>
<sequence length="480" mass="54519">MNMYNKGSGLALFTIIFLSISNFVNAQYYPHNDSINYKENYRGQYHFSPRSEWMNDINGLVYQGGKYHMIYQWGNKIRHGGYATSHDLLHWKDQGVALIPQNSFLPPDAKRNVSGNEVYSGSAVVVSGETAMKITGSEKEAIIAIYTGTGKGTCLAWSNNNGKTWQDYQGNPVGNLTDDAIPRDPCVFWHEPSSKWILAIYENGTTFYGSSDLIQWDYLSNINFGYECPDMFQLPLDGDENNMKWVLLDANGSYLVGEFDGTTFRKDESQQTFMMDVGPDFYAAQTFPMGNLPNNDPRIIQIAWMDHWNGGIGEIVWERNATFPVSLGLKTLNEQIRITRNPINEISTIYENTKVWDSQLIKVGTNLLKGVHSKKFELSLEFDLTGSTALNLGIKVANRYIIYDLYNKTLLSNELLPDDANHISIKLLVDWGQLEVFGNEGTFSYTQQFAFSPDHDNIELFSDGDIQLISMEFHELARTW</sequence>
<dbReference type="AlphaFoldDB" id="A0A1W2G809"/>
<gene>
    <name evidence="8" type="ORF">SAMN04488029_1169</name>
</gene>
<comment type="similarity">
    <text evidence="1 4">Belongs to the glycosyl hydrolase 32 family.</text>
</comment>
<feature type="chain" id="PRO_5012145080" evidence="5">
    <location>
        <begin position="27"/>
        <end position="480"/>
    </location>
</feature>
<dbReference type="PANTHER" id="PTHR42800">
    <property type="entry name" value="EXOINULINASE INUD (AFU_ORTHOLOGUE AFUA_5G00480)"/>
    <property type="match status" value="1"/>
</dbReference>
<dbReference type="Proteomes" id="UP000192472">
    <property type="component" value="Unassembled WGS sequence"/>
</dbReference>
<dbReference type="Gene3D" id="2.115.10.20">
    <property type="entry name" value="Glycosyl hydrolase domain, family 43"/>
    <property type="match status" value="1"/>
</dbReference>
<feature type="domain" description="Glycosyl hydrolase family 32 N-terminal" evidence="6">
    <location>
        <begin position="46"/>
        <end position="333"/>
    </location>
</feature>
<evidence type="ECO:0000259" key="7">
    <source>
        <dbReference type="Pfam" id="PF08244"/>
    </source>
</evidence>
<evidence type="ECO:0000259" key="6">
    <source>
        <dbReference type="Pfam" id="PF00251"/>
    </source>
</evidence>
<dbReference type="Pfam" id="PF00251">
    <property type="entry name" value="Glyco_hydro_32N"/>
    <property type="match status" value="1"/>
</dbReference>
<proteinExistence type="inferred from homology"/>
<feature type="domain" description="Glycosyl hydrolase family 32 C-terminal" evidence="7">
    <location>
        <begin position="359"/>
        <end position="474"/>
    </location>
</feature>
<dbReference type="InterPro" id="IPR001362">
    <property type="entry name" value="Glyco_hydro_32"/>
</dbReference>
<dbReference type="InterPro" id="IPR013189">
    <property type="entry name" value="Glyco_hydro_32_C"/>
</dbReference>
<protein>
    <submittedName>
        <fullName evidence="8">Levanase</fullName>
    </submittedName>
</protein>
<evidence type="ECO:0000313" key="9">
    <source>
        <dbReference type="Proteomes" id="UP000192472"/>
    </source>
</evidence>
<dbReference type="CDD" id="cd18622">
    <property type="entry name" value="GH32_Inu-like"/>
    <property type="match status" value="1"/>
</dbReference>
<evidence type="ECO:0000256" key="2">
    <source>
        <dbReference type="ARBA" id="ARBA00022801"/>
    </source>
</evidence>
<evidence type="ECO:0000256" key="4">
    <source>
        <dbReference type="RuleBase" id="RU362110"/>
    </source>
</evidence>
<dbReference type="Pfam" id="PF08244">
    <property type="entry name" value="Glyco_hydro_32C"/>
    <property type="match status" value="1"/>
</dbReference>
<dbReference type="OrthoDB" id="9759709at2"/>
<dbReference type="RefSeq" id="WP_084371456.1">
    <property type="nucleotide sequence ID" value="NZ_FWYF01000001.1"/>
</dbReference>
<dbReference type="InterPro" id="IPR013148">
    <property type="entry name" value="Glyco_hydro_32_N"/>
</dbReference>
<dbReference type="SUPFAM" id="SSF49899">
    <property type="entry name" value="Concanavalin A-like lectins/glucanases"/>
    <property type="match status" value="1"/>
</dbReference>
<evidence type="ECO:0000256" key="5">
    <source>
        <dbReference type="SAM" id="SignalP"/>
    </source>
</evidence>
<dbReference type="InterPro" id="IPR023296">
    <property type="entry name" value="Glyco_hydro_beta-prop_sf"/>
</dbReference>
<dbReference type="SUPFAM" id="SSF75005">
    <property type="entry name" value="Arabinanase/levansucrase/invertase"/>
    <property type="match status" value="1"/>
</dbReference>
<dbReference type="EMBL" id="FWYF01000001">
    <property type="protein sequence ID" value="SMD32815.1"/>
    <property type="molecule type" value="Genomic_DNA"/>
</dbReference>
<feature type="signal peptide" evidence="5">
    <location>
        <begin position="1"/>
        <end position="26"/>
    </location>
</feature>